<name>A0A2I1H7M4_9GLOM</name>
<dbReference type="AlphaFoldDB" id="A0A2I1H7M4"/>
<organism evidence="1 2">
    <name type="scientific">Rhizophagus irregularis</name>
    <dbReference type="NCBI Taxonomy" id="588596"/>
    <lineage>
        <taxon>Eukaryota</taxon>
        <taxon>Fungi</taxon>
        <taxon>Fungi incertae sedis</taxon>
        <taxon>Mucoromycota</taxon>
        <taxon>Glomeromycotina</taxon>
        <taxon>Glomeromycetes</taxon>
        <taxon>Glomerales</taxon>
        <taxon>Glomeraceae</taxon>
        <taxon>Rhizophagus</taxon>
    </lineage>
</organism>
<sequence>NDNNNAKVSFKKYAELLNSDNVLAKFQLFHLEYLLNKTSSKDLNNILTKINQNLENYNYRSKLHELLYFIKCKIYIELKKYGLAKIVLSCIEFAVIGYFKQNHPDFWYEVCEIDENNLTKFGGERKVYFVSNLTNLNSELCQFQESDTSSLSGLVLSSKNENLHLVLPKQNGYRYRYFICKMNVKKILSKDCFIKFIDGNKNNQDLLKHEDISKLEGLGWIEYQTRIRDNSQLSIDINFIEMQIEYIRSGDNKYTITHIPDMSLMGYLPPDYHIFFSNIPETFKDKYFSRKEMENLLDLKDILNSL</sequence>
<keyword evidence="2" id="KW-1185">Reference proteome</keyword>
<evidence type="ECO:0000313" key="1">
    <source>
        <dbReference type="EMBL" id="PKY54867.1"/>
    </source>
</evidence>
<gene>
    <name evidence="1" type="ORF">RhiirA4_473913</name>
</gene>
<feature type="non-terminal residue" evidence="1">
    <location>
        <position position="1"/>
    </location>
</feature>
<dbReference type="EMBL" id="LLXI01001707">
    <property type="protein sequence ID" value="PKY54867.1"/>
    <property type="molecule type" value="Genomic_DNA"/>
</dbReference>
<proteinExistence type="predicted"/>
<reference evidence="1 2" key="1">
    <citation type="submission" date="2015-10" db="EMBL/GenBank/DDBJ databases">
        <title>Genome analyses suggest a sexual origin of heterokaryosis in a supposedly ancient asexual fungus.</title>
        <authorList>
            <person name="Ropars J."/>
            <person name="Sedzielewska K."/>
            <person name="Noel J."/>
            <person name="Charron P."/>
            <person name="Farinelli L."/>
            <person name="Marton T."/>
            <person name="Kruger M."/>
            <person name="Pelin A."/>
            <person name="Brachmann A."/>
            <person name="Corradi N."/>
        </authorList>
    </citation>
    <scope>NUCLEOTIDE SEQUENCE [LARGE SCALE GENOMIC DNA]</scope>
    <source>
        <strain evidence="1 2">A4</strain>
    </source>
</reference>
<accession>A0A2I1H7M4</accession>
<protein>
    <submittedName>
        <fullName evidence="1">Uncharacterized protein</fullName>
    </submittedName>
</protein>
<dbReference type="Proteomes" id="UP000234323">
    <property type="component" value="Unassembled WGS sequence"/>
</dbReference>
<comment type="caution">
    <text evidence="1">The sequence shown here is derived from an EMBL/GenBank/DDBJ whole genome shotgun (WGS) entry which is preliminary data.</text>
</comment>
<evidence type="ECO:0000313" key="2">
    <source>
        <dbReference type="Proteomes" id="UP000234323"/>
    </source>
</evidence>
<dbReference type="VEuPathDB" id="FungiDB:RhiirFUN_023337"/>